<evidence type="ECO:0000259" key="2">
    <source>
        <dbReference type="Pfam" id="PF00462"/>
    </source>
</evidence>
<feature type="compositionally biased region" description="Polar residues" evidence="1">
    <location>
        <begin position="131"/>
        <end position="148"/>
    </location>
</feature>
<accession>A0A1F7I3Z0</accession>
<feature type="region of interest" description="Disordered" evidence="1">
    <location>
        <begin position="202"/>
        <end position="274"/>
    </location>
</feature>
<evidence type="ECO:0000313" key="3">
    <source>
        <dbReference type="EMBL" id="OGK38048.1"/>
    </source>
</evidence>
<feature type="region of interest" description="Disordered" evidence="1">
    <location>
        <begin position="87"/>
        <end position="151"/>
    </location>
</feature>
<evidence type="ECO:0000256" key="1">
    <source>
        <dbReference type="SAM" id="MobiDB-lite"/>
    </source>
</evidence>
<dbReference type="AlphaFoldDB" id="A0A1F7I3Z0"/>
<feature type="compositionally biased region" description="Pro residues" evidence="1">
    <location>
        <begin position="217"/>
        <end position="242"/>
    </location>
</feature>
<gene>
    <name evidence="3" type="ORF">A3F32_01275</name>
</gene>
<dbReference type="Pfam" id="PF00462">
    <property type="entry name" value="Glutaredoxin"/>
    <property type="match status" value="1"/>
</dbReference>
<dbReference type="Gene3D" id="3.40.30.10">
    <property type="entry name" value="Glutaredoxin"/>
    <property type="match status" value="1"/>
</dbReference>
<feature type="compositionally biased region" description="Polar residues" evidence="1">
    <location>
        <begin position="95"/>
        <end position="110"/>
    </location>
</feature>
<dbReference type="InterPro" id="IPR036249">
    <property type="entry name" value="Thioredoxin-like_sf"/>
</dbReference>
<name>A0A1F7I3Z0_9BACT</name>
<dbReference type="PRINTS" id="PR01217">
    <property type="entry name" value="PRICHEXTENSN"/>
</dbReference>
<protein>
    <recommendedName>
        <fullName evidence="2">Glutaredoxin domain-containing protein</fullName>
    </recommendedName>
</protein>
<dbReference type="SUPFAM" id="SSF52833">
    <property type="entry name" value="Thioredoxin-like"/>
    <property type="match status" value="1"/>
</dbReference>
<dbReference type="InterPro" id="IPR002109">
    <property type="entry name" value="Glutaredoxin"/>
</dbReference>
<feature type="compositionally biased region" description="Polar residues" evidence="1">
    <location>
        <begin position="202"/>
        <end position="212"/>
    </location>
</feature>
<dbReference type="PROSITE" id="PS51354">
    <property type="entry name" value="GLUTAREDOXIN_2"/>
    <property type="match status" value="1"/>
</dbReference>
<dbReference type="EMBL" id="MGAD01000032">
    <property type="protein sequence ID" value="OGK38048.1"/>
    <property type="molecule type" value="Genomic_DNA"/>
</dbReference>
<evidence type="ECO:0000313" key="4">
    <source>
        <dbReference type="Proteomes" id="UP000178076"/>
    </source>
</evidence>
<proteinExistence type="predicted"/>
<dbReference type="Proteomes" id="UP000178076">
    <property type="component" value="Unassembled WGS sequence"/>
</dbReference>
<feature type="compositionally biased region" description="Low complexity" evidence="1">
    <location>
        <begin position="111"/>
        <end position="122"/>
    </location>
</feature>
<comment type="caution">
    <text evidence="3">The sequence shown here is derived from an EMBL/GenBank/DDBJ whole genome shotgun (WGS) entry which is preliminary data.</text>
</comment>
<organism evidence="3 4">
    <name type="scientific">Candidatus Roizmanbacteria bacterium RIFCSPHIGHO2_12_FULL_42_10</name>
    <dbReference type="NCBI Taxonomy" id="1802053"/>
    <lineage>
        <taxon>Bacteria</taxon>
        <taxon>Candidatus Roizmaniibacteriota</taxon>
    </lineage>
</organism>
<sequence length="274" mass="28633">MKITIYTIPDCSYCHQEKEYLTSKGLLFEEKDVQANKDFLSELLERSNKFAGVPFTMFEDSGKTASLKGFTQSEFDETLANLQSAGAGIAPKTDSPMTSQALSTPASMPKSTLVSTPVSTPQSTPPSMPQNVPSSMVSTPLSNDSAVQSIPKPPVKEDIKVSPLPDLSMPATVAAQGGMVGNNAPVDPQAELDTILKDLQTKTEPVSTQDSGVSPAPVEPAPATPVVPAMPPAPPTMTPSPVSPGISPSPLDSDMSSAPTPTPAPNIPDFTKTP</sequence>
<dbReference type="CDD" id="cd02976">
    <property type="entry name" value="NrdH"/>
    <property type="match status" value="1"/>
</dbReference>
<feature type="domain" description="Glutaredoxin" evidence="2">
    <location>
        <begin position="3"/>
        <end position="54"/>
    </location>
</feature>
<reference evidence="3 4" key="1">
    <citation type="journal article" date="2016" name="Nat. Commun.">
        <title>Thousands of microbial genomes shed light on interconnected biogeochemical processes in an aquifer system.</title>
        <authorList>
            <person name="Anantharaman K."/>
            <person name="Brown C.T."/>
            <person name="Hug L.A."/>
            <person name="Sharon I."/>
            <person name="Castelle C.J."/>
            <person name="Probst A.J."/>
            <person name="Thomas B.C."/>
            <person name="Singh A."/>
            <person name="Wilkins M.J."/>
            <person name="Karaoz U."/>
            <person name="Brodie E.L."/>
            <person name="Williams K.H."/>
            <person name="Hubbard S.S."/>
            <person name="Banfield J.F."/>
        </authorList>
    </citation>
    <scope>NUCLEOTIDE SEQUENCE [LARGE SCALE GENOMIC DNA]</scope>
</reference>